<dbReference type="HOGENOM" id="CLU_1856054_0_0_1"/>
<organism evidence="1 2">
    <name type="scientific">Piloderma croceum (strain F 1598)</name>
    <dbReference type="NCBI Taxonomy" id="765440"/>
    <lineage>
        <taxon>Eukaryota</taxon>
        <taxon>Fungi</taxon>
        <taxon>Dikarya</taxon>
        <taxon>Basidiomycota</taxon>
        <taxon>Agaricomycotina</taxon>
        <taxon>Agaricomycetes</taxon>
        <taxon>Agaricomycetidae</taxon>
        <taxon>Atheliales</taxon>
        <taxon>Atheliaceae</taxon>
        <taxon>Piloderma</taxon>
    </lineage>
</organism>
<gene>
    <name evidence="1" type="ORF">PILCRDRAFT_689725</name>
</gene>
<dbReference type="STRING" id="765440.A0A0C3AM69"/>
<dbReference type="EMBL" id="KN833052">
    <property type="protein sequence ID" value="KIM75003.1"/>
    <property type="molecule type" value="Genomic_DNA"/>
</dbReference>
<dbReference type="AlphaFoldDB" id="A0A0C3AM69"/>
<name>A0A0C3AM69_PILCF</name>
<dbReference type="InParanoid" id="A0A0C3AM69"/>
<reference evidence="2" key="2">
    <citation type="submission" date="2015-01" db="EMBL/GenBank/DDBJ databases">
        <title>Evolutionary Origins and Diversification of the Mycorrhizal Mutualists.</title>
        <authorList>
            <consortium name="DOE Joint Genome Institute"/>
            <consortium name="Mycorrhizal Genomics Consortium"/>
            <person name="Kohler A."/>
            <person name="Kuo A."/>
            <person name="Nagy L.G."/>
            <person name="Floudas D."/>
            <person name="Copeland A."/>
            <person name="Barry K.W."/>
            <person name="Cichocki N."/>
            <person name="Veneault-Fourrey C."/>
            <person name="LaButti K."/>
            <person name="Lindquist E.A."/>
            <person name="Lipzen A."/>
            <person name="Lundell T."/>
            <person name="Morin E."/>
            <person name="Murat C."/>
            <person name="Riley R."/>
            <person name="Ohm R."/>
            <person name="Sun H."/>
            <person name="Tunlid A."/>
            <person name="Henrissat B."/>
            <person name="Grigoriev I.V."/>
            <person name="Hibbett D.S."/>
            <person name="Martin F."/>
        </authorList>
    </citation>
    <scope>NUCLEOTIDE SEQUENCE [LARGE SCALE GENOMIC DNA]</scope>
    <source>
        <strain evidence="2">F 1598</strain>
    </source>
</reference>
<sequence length="138" mass="15614">MQAGLSMIQFWAQKNHRVVRDNTCCPTFLLASGGPWLTVLGAIFTDKVVVQRLTDFVWVGTDTTLNEMNCYRVAHILHSLGKLHPRYLPSIRAYRDASSVIVNFANVKPLERDANCVTFLAKTLERSPKSIVVRRALR</sequence>
<keyword evidence="2" id="KW-1185">Reference proteome</keyword>
<proteinExistence type="predicted"/>
<dbReference type="OrthoDB" id="4062651at2759"/>
<protein>
    <submittedName>
        <fullName evidence="1">Uncharacterized protein</fullName>
    </submittedName>
</protein>
<evidence type="ECO:0000313" key="2">
    <source>
        <dbReference type="Proteomes" id="UP000054166"/>
    </source>
</evidence>
<dbReference type="Proteomes" id="UP000054166">
    <property type="component" value="Unassembled WGS sequence"/>
</dbReference>
<reference evidence="1 2" key="1">
    <citation type="submission" date="2014-04" db="EMBL/GenBank/DDBJ databases">
        <authorList>
            <consortium name="DOE Joint Genome Institute"/>
            <person name="Kuo A."/>
            <person name="Tarkka M."/>
            <person name="Buscot F."/>
            <person name="Kohler A."/>
            <person name="Nagy L.G."/>
            <person name="Floudas D."/>
            <person name="Copeland A."/>
            <person name="Barry K.W."/>
            <person name="Cichocki N."/>
            <person name="Veneault-Fourrey C."/>
            <person name="LaButti K."/>
            <person name="Lindquist E.A."/>
            <person name="Lipzen A."/>
            <person name="Lundell T."/>
            <person name="Morin E."/>
            <person name="Murat C."/>
            <person name="Sun H."/>
            <person name="Tunlid A."/>
            <person name="Henrissat B."/>
            <person name="Grigoriev I.V."/>
            <person name="Hibbett D.S."/>
            <person name="Martin F."/>
            <person name="Nordberg H.P."/>
            <person name="Cantor M.N."/>
            <person name="Hua S.X."/>
        </authorList>
    </citation>
    <scope>NUCLEOTIDE SEQUENCE [LARGE SCALE GENOMIC DNA]</scope>
    <source>
        <strain evidence="1 2">F 1598</strain>
    </source>
</reference>
<accession>A0A0C3AM69</accession>
<evidence type="ECO:0000313" key="1">
    <source>
        <dbReference type="EMBL" id="KIM75003.1"/>
    </source>
</evidence>